<dbReference type="SMART" id="SM00724">
    <property type="entry name" value="TLC"/>
    <property type="match status" value="1"/>
</dbReference>
<keyword evidence="4 8" id="KW-1133">Transmembrane helix</keyword>
<dbReference type="InterPro" id="IPR016439">
    <property type="entry name" value="Lag1/Lac1-like"/>
</dbReference>
<comment type="subcellular location">
    <subcellularLocation>
        <location evidence="1">Membrane</location>
        <topology evidence="1">Multi-pass membrane protein</topology>
    </subcellularLocation>
</comment>
<evidence type="ECO:0000313" key="10">
    <source>
        <dbReference type="EMBL" id="KAG7449310.1"/>
    </source>
</evidence>
<dbReference type="GO" id="GO:0050291">
    <property type="term" value="F:sphingosine N-acyltransferase activity"/>
    <property type="evidence" value="ECO:0007669"/>
    <property type="project" value="InterPro"/>
</dbReference>
<evidence type="ECO:0000259" key="9">
    <source>
        <dbReference type="PROSITE" id="PS50922"/>
    </source>
</evidence>
<evidence type="ECO:0000256" key="8">
    <source>
        <dbReference type="SAM" id="Phobius"/>
    </source>
</evidence>
<evidence type="ECO:0000256" key="4">
    <source>
        <dbReference type="ARBA" id="ARBA00022989"/>
    </source>
</evidence>
<feature type="domain" description="TLC" evidence="9">
    <location>
        <begin position="122"/>
        <end position="338"/>
    </location>
</feature>
<protein>
    <submittedName>
        <fullName evidence="10">Longevity assurance proteins LAG1/LAC1</fullName>
    </submittedName>
</protein>
<accession>A0A9P7VZK3</accession>
<feature type="transmembrane region" description="Helical" evidence="8">
    <location>
        <begin position="249"/>
        <end position="270"/>
    </location>
</feature>
<dbReference type="Pfam" id="PF03798">
    <property type="entry name" value="TRAM_LAG1_CLN8"/>
    <property type="match status" value="1"/>
</dbReference>
<feature type="transmembrane region" description="Helical" evidence="8">
    <location>
        <begin position="219"/>
        <end position="237"/>
    </location>
</feature>
<dbReference type="GO" id="GO:0016020">
    <property type="term" value="C:membrane"/>
    <property type="evidence" value="ECO:0007669"/>
    <property type="project" value="UniProtKB-SubCell"/>
</dbReference>
<dbReference type="InterPro" id="IPR006634">
    <property type="entry name" value="TLC-dom"/>
</dbReference>
<dbReference type="AlphaFoldDB" id="A0A9P7VZK3"/>
<reference evidence="10" key="1">
    <citation type="submission" date="2020-11" db="EMBL/GenBank/DDBJ databases">
        <title>Adaptations for nitrogen fixation in a non-lichenized fungal sporocarp promotes dispersal by wood-feeding termites.</title>
        <authorList>
            <consortium name="DOE Joint Genome Institute"/>
            <person name="Koch R.A."/>
            <person name="Yoon G."/>
            <person name="Arayal U."/>
            <person name="Lail K."/>
            <person name="Amirebrahimi M."/>
            <person name="Labutti K."/>
            <person name="Lipzen A."/>
            <person name="Riley R."/>
            <person name="Barry K."/>
            <person name="Henrissat B."/>
            <person name="Grigoriev I.V."/>
            <person name="Herr J.R."/>
            <person name="Aime M.C."/>
        </authorList>
    </citation>
    <scope>NUCLEOTIDE SEQUENCE</scope>
    <source>
        <strain evidence="10">MCA 3950</strain>
    </source>
</reference>
<dbReference type="OrthoDB" id="537032at2759"/>
<name>A0A9P7VZK3_9AGAR</name>
<dbReference type="PANTHER" id="PTHR12560">
    <property type="entry name" value="LONGEVITY ASSURANCE FACTOR 1 LAG1"/>
    <property type="match status" value="1"/>
</dbReference>
<dbReference type="GO" id="GO:0046513">
    <property type="term" value="P:ceramide biosynthetic process"/>
    <property type="evidence" value="ECO:0007669"/>
    <property type="project" value="InterPro"/>
</dbReference>
<sequence length="363" mass="41961">MLSLDNAGWLAPYIAPFIALSYPTGTPPNVDSFPDAAYYQTGPKDFCLIITCIAIMAVVRDAFRLAACEPFARWKLTRDYEARWARTTNGAVHAKANGIPSGNGNGHSIPRSRRRDMRKIHRSVMRFAEQGYQALYYTVMWCFGFYVHLKLPTTVSNPTEVWMGYPHMPIAGPLKVYYLTETAFYLHQILIINAEAKRKDHWQMMAHHFITVFLMSTSYYYNFTRVGCLIMVLMDWCDVFLPMAKMLRYLEVAQVVCDTFFAWFMISWFVTRHVLFNFVIKSSLYDLPRLVTFQWRPHSGHFMTRGSYVMFNVCLITLQILQMIWFATICRVAWGVVSGKGASDSRSDDEDNGDMESENDKDK</sequence>
<keyword evidence="3 6" id="KW-0812">Transmembrane</keyword>
<evidence type="ECO:0000256" key="7">
    <source>
        <dbReference type="SAM" id="MobiDB-lite"/>
    </source>
</evidence>
<organism evidence="10 11">
    <name type="scientific">Guyanagaster necrorhizus</name>
    <dbReference type="NCBI Taxonomy" id="856835"/>
    <lineage>
        <taxon>Eukaryota</taxon>
        <taxon>Fungi</taxon>
        <taxon>Dikarya</taxon>
        <taxon>Basidiomycota</taxon>
        <taxon>Agaricomycotina</taxon>
        <taxon>Agaricomycetes</taxon>
        <taxon>Agaricomycetidae</taxon>
        <taxon>Agaricales</taxon>
        <taxon>Marasmiineae</taxon>
        <taxon>Physalacriaceae</taxon>
        <taxon>Guyanagaster</taxon>
    </lineage>
</organism>
<dbReference type="PROSITE" id="PS50922">
    <property type="entry name" value="TLC"/>
    <property type="match status" value="1"/>
</dbReference>
<dbReference type="Proteomes" id="UP000812287">
    <property type="component" value="Unassembled WGS sequence"/>
</dbReference>
<gene>
    <name evidence="10" type="ORF">BT62DRAFT_677142</name>
</gene>
<evidence type="ECO:0000256" key="6">
    <source>
        <dbReference type="PROSITE-ProRule" id="PRU00205"/>
    </source>
</evidence>
<keyword evidence="11" id="KW-1185">Reference proteome</keyword>
<evidence type="ECO:0000256" key="1">
    <source>
        <dbReference type="ARBA" id="ARBA00004141"/>
    </source>
</evidence>
<evidence type="ECO:0000313" key="11">
    <source>
        <dbReference type="Proteomes" id="UP000812287"/>
    </source>
</evidence>
<feature type="compositionally biased region" description="Acidic residues" evidence="7">
    <location>
        <begin position="347"/>
        <end position="357"/>
    </location>
</feature>
<dbReference type="PANTHER" id="PTHR12560:SF0">
    <property type="entry name" value="LD18904P"/>
    <property type="match status" value="1"/>
</dbReference>
<dbReference type="EMBL" id="MU250528">
    <property type="protein sequence ID" value="KAG7449310.1"/>
    <property type="molecule type" value="Genomic_DNA"/>
</dbReference>
<proteinExistence type="inferred from homology"/>
<feature type="region of interest" description="Disordered" evidence="7">
    <location>
        <begin position="339"/>
        <end position="363"/>
    </location>
</feature>
<feature type="transmembrane region" description="Helical" evidence="8">
    <location>
        <begin position="309"/>
        <end position="337"/>
    </location>
</feature>
<keyword evidence="5 6" id="KW-0472">Membrane</keyword>
<dbReference type="GeneID" id="66104131"/>
<evidence type="ECO:0000256" key="5">
    <source>
        <dbReference type="ARBA" id="ARBA00023136"/>
    </source>
</evidence>
<comment type="similarity">
    <text evidence="2">Belongs to the sphingosine N-acyltransferase family.</text>
</comment>
<dbReference type="PIRSF" id="PIRSF005225">
    <property type="entry name" value="LAG1_LAC1"/>
    <property type="match status" value="1"/>
</dbReference>
<evidence type="ECO:0000256" key="2">
    <source>
        <dbReference type="ARBA" id="ARBA00009808"/>
    </source>
</evidence>
<feature type="region of interest" description="Disordered" evidence="7">
    <location>
        <begin position="94"/>
        <end position="115"/>
    </location>
</feature>
<feature type="transmembrane region" description="Helical" evidence="8">
    <location>
        <begin position="131"/>
        <end position="149"/>
    </location>
</feature>
<dbReference type="RefSeq" id="XP_043042810.1">
    <property type="nucleotide sequence ID" value="XM_043181835.1"/>
</dbReference>
<evidence type="ECO:0000256" key="3">
    <source>
        <dbReference type="ARBA" id="ARBA00022692"/>
    </source>
</evidence>
<comment type="caution">
    <text evidence="10">The sequence shown here is derived from an EMBL/GenBank/DDBJ whole genome shotgun (WGS) entry which is preliminary data.</text>
</comment>